<sequence length="164" mass="18925">MNSCFNRRIAYYKALQGISDTVAELDLETDDVAKDLERINLRIVTAEAAYDKVNARRRYLDRLIRQLRFWRETEPEVKHIIFSSWKDALSIVEAALNANNISWRSRTDKKDDKSVQEFTEDPDIHVFLLHGERENSGLTLTAASVCHLLEPVINSGFELQGKNM</sequence>
<reference evidence="1" key="1">
    <citation type="submission" date="2023-04" db="EMBL/GenBank/DDBJ databases">
        <title>Draft Genome sequencing of Naganishia species isolated from polar environments using Oxford Nanopore Technology.</title>
        <authorList>
            <person name="Leo P."/>
            <person name="Venkateswaran K."/>
        </authorList>
    </citation>
    <scope>NUCLEOTIDE SEQUENCE</scope>
    <source>
        <strain evidence="1">MNA-CCFEE 5261</strain>
    </source>
</reference>
<proteinExistence type="predicted"/>
<comment type="caution">
    <text evidence="1">The sequence shown here is derived from an EMBL/GenBank/DDBJ whole genome shotgun (WGS) entry which is preliminary data.</text>
</comment>
<accession>A0ACC2VVL0</accession>
<name>A0ACC2VVL0_9TREE</name>
<dbReference type="EMBL" id="JASBWR010000047">
    <property type="protein sequence ID" value="KAJ9103372.1"/>
    <property type="molecule type" value="Genomic_DNA"/>
</dbReference>
<evidence type="ECO:0000313" key="1">
    <source>
        <dbReference type="EMBL" id="KAJ9103372.1"/>
    </source>
</evidence>
<organism evidence="1 2">
    <name type="scientific">Naganishia cerealis</name>
    <dbReference type="NCBI Taxonomy" id="610337"/>
    <lineage>
        <taxon>Eukaryota</taxon>
        <taxon>Fungi</taxon>
        <taxon>Dikarya</taxon>
        <taxon>Basidiomycota</taxon>
        <taxon>Agaricomycotina</taxon>
        <taxon>Tremellomycetes</taxon>
        <taxon>Filobasidiales</taxon>
        <taxon>Filobasidiaceae</taxon>
        <taxon>Naganishia</taxon>
    </lineage>
</organism>
<gene>
    <name evidence="1" type="ORF">QFC19_004471</name>
</gene>
<protein>
    <submittedName>
        <fullName evidence="1">Uncharacterized protein</fullName>
    </submittedName>
</protein>
<keyword evidence="2" id="KW-1185">Reference proteome</keyword>
<dbReference type="Proteomes" id="UP001241377">
    <property type="component" value="Unassembled WGS sequence"/>
</dbReference>
<evidence type="ECO:0000313" key="2">
    <source>
        <dbReference type="Proteomes" id="UP001241377"/>
    </source>
</evidence>